<reference evidence="2" key="1">
    <citation type="submission" date="2016-10" db="EMBL/GenBank/DDBJ databases">
        <authorList>
            <person name="Varghese N."/>
            <person name="Submissions S."/>
        </authorList>
    </citation>
    <scope>NUCLEOTIDE SEQUENCE [LARGE SCALE GENOMIC DNA]</scope>
    <source>
        <strain evidence="2">Nm44</strain>
    </source>
</reference>
<dbReference type="InterPro" id="IPR056908">
    <property type="entry name" value="Gp80-like"/>
</dbReference>
<evidence type="ECO:0000313" key="2">
    <source>
        <dbReference type="Proteomes" id="UP000183287"/>
    </source>
</evidence>
<gene>
    <name evidence="1" type="ORF">SAMN05421863_100763</name>
</gene>
<sequence length="137" mass="13886">MSSATNMLEESIGNHLLRTATWPKPAGIYIALFTTLPLEDGTGGVEVSGGNYARVQNGPSDAAWNAPTGGNGEFSNAAAVVYGAPNANWGNVVGAGIYDASTGGSLLAMANLDTTRNIVAGDPAPNFPAGALKFIFA</sequence>
<protein>
    <submittedName>
        <fullName evidence="1">Uncharacterized protein</fullName>
    </submittedName>
</protein>
<dbReference type="EMBL" id="FOUB01000007">
    <property type="protein sequence ID" value="SFL93640.1"/>
    <property type="molecule type" value="Genomic_DNA"/>
</dbReference>
<dbReference type="RefSeq" id="WP_074904125.1">
    <property type="nucleotide sequence ID" value="NZ_FOUB01000007.1"/>
</dbReference>
<dbReference type="OrthoDB" id="8566416at2"/>
<dbReference type="Pfam" id="PF23140">
    <property type="entry name" value="Gp80"/>
    <property type="match status" value="1"/>
</dbReference>
<keyword evidence="2" id="KW-1185">Reference proteome</keyword>
<accession>A0A1I4LRK3</accession>
<proteinExistence type="predicted"/>
<dbReference type="AlphaFoldDB" id="A0A1I4LRK3"/>
<name>A0A1I4LRK3_9PROT</name>
<dbReference type="Proteomes" id="UP000183287">
    <property type="component" value="Unassembled WGS sequence"/>
</dbReference>
<evidence type="ECO:0000313" key="1">
    <source>
        <dbReference type="EMBL" id="SFL93640.1"/>
    </source>
</evidence>
<organism evidence="1 2">
    <name type="scientific">Nitrosomonas communis</name>
    <dbReference type="NCBI Taxonomy" id="44574"/>
    <lineage>
        <taxon>Bacteria</taxon>
        <taxon>Pseudomonadati</taxon>
        <taxon>Pseudomonadota</taxon>
        <taxon>Betaproteobacteria</taxon>
        <taxon>Nitrosomonadales</taxon>
        <taxon>Nitrosomonadaceae</taxon>
        <taxon>Nitrosomonas</taxon>
    </lineage>
</organism>